<evidence type="ECO:0000313" key="4">
    <source>
        <dbReference type="WBParaSite" id="BPAG_0000255801-mRNA-1"/>
    </source>
</evidence>
<proteinExistence type="predicted"/>
<keyword evidence="3" id="KW-1185">Reference proteome</keyword>
<evidence type="ECO:0000313" key="3">
    <source>
        <dbReference type="Proteomes" id="UP000278627"/>
    </source>
</evidence>
<protein>
    <submittedName>
        <fullName evidence="2 4">Uncharacterized protein</fullName>
    </submittedName>
</protein>
<feature type="region of interest" description="Disordered" evidence="1">
    <location>
        <begin position="81"/>
        <end position="105"/>
    </location>
</feature>
<name>A0A0N4T2X8_BRUPA</name>
<dbReference type="AlphaFoldDB" id="A0A0N4T2X8"/>
<sequence length="116" mass="13677">MIHRNKEIEILGRVNTNFRVISSCPDLFSFTEQFRDEYSRNLYVNTLHPTRAIGIPLEHEKRIWEIEFGLDYLYTHRPPYPTHPHTLDRSTGNRHSPPPDNVHSSKTVILSRSVLR</sequence>
<evidence type="ECO:0000256" key="1">
    <source>
        <dbReference type="SAM" id="MobiDB-lite"/>
    </source>
</evidence>
<dbReference type="Proteomes" id="UP000278627">
    <property type="component" value="Unassembled WGS sequence"/>
</dbReference>
<reference evidence="2 3" key="2">
    <citation type="submission" date="2018-11" db="EMBL/GenBank/DDBJ databases">
        <authorList>
            <consortium name="Pathogen Informatics"/>
        </authorList>
    </citation>
    <scope>NUCLEOTIDE SEQUENCE [LARGE SCALE GENOMIC DNA]</scope>
</reference>
<accession>A0A0N4T2X8</accession>
<gene>
    <name evidence="2" type="ORF">BPAG_LOCUS2528</name>
</gene>
<dbReference type="EMBL" id="UZAD01000392">
    <property type="protein sequence ID" value="VDN83714.1"/>
    <property type="molecule type" value="Genomic_DNA"/>
</dbReference>
<organism evidence="4">
    <name type="scientific">Brugia pahangi</name>
    <name type="common">Filarial nematode worm</name>
    <dbReference type="NCBI Taxonomy" id="6280"/>
    <lineage>
        <taxon>Eukaryota</taxon>
        <taxon>Metazoa</taxon>
        <taxon>Ecdysozoa</taxon>
        <taxon>Nematoda</taxon>
        <taxon>Chromadorea</taxon>
        <taxon>Rhabditida</taxon>
        <taxon>Spirurina</taxon>
        <taxon>Spiruromorpha</taxon>
        <taxon>Filarioidea</taxon>
        <taxon>Onchocercidae</taxon>
        <taxon>Brugia</taxon>
    </lineage>
</organism>
<dbReference type="WBParaSite" id="BPAG_0000255801-mRNA-1">
    <property type="protein sequence ID" value="BPAG_0000255801-mRNA-1"/>
    <property type="gene ID" value="BPAG_0000255801"/>
</dbReference>
<evidence type="ECO:0000313" key="2">
    <source>
        <dbReference type="EMBL" id="VDN83714.1"/>
    </source>
</evidence>
<reference evidence="4" key="1">
    <citation type="submission" date="2017-02" db="UniProtKB">
        <authorList>
            <consortium name="WormBaseParasite"/>
        </authorList>
    </citation>
    <scope>IDENTIFICATION</scope>
</reference>